<dbReference type="Proteomes" id="UP000579812">
    <property type="component" value="Unassembled WGS sequence"/>
</dbReference>
<evidence type="ECO:0000256" key="1">
    <source>
        <dbReference type="SAM" id="MobiDB-lite"/>
    </source>
</evidence>
<keyword evidence="3" id="KW-1185">Reference proteome</keyword>
<organism evidence="2 3">
    <name type="scientific">Onychostoma macrolepis</name>
    <dbReference type="NCBI Taxonomy" id="369639"/>
    <lineage>
        <taxon>Eukaryota</taxon>
        <taxon>Metazoa</taxon>
        <taxon>Chordata</taxon>
        <taxon>Craniata</taxon>
        <taxon>Vertebrata</taxon>
        <taxon>Euteleostomi</taxon>
        <taxon>Actinopterygii</taxon>
        <taxon>Neopterygii</taxon>
        <taxon>Teleostei</taxon>
        <taxon>Ostariophysi</taxon>
        <taxon>Cypriniformes</taxon>
        <taxon>Cyprinidae</taxon>
        <taxon>Acrossocheilinae</taxon>
        <taxon>Onychostoma</taxon>
    </lineage>
</organism>
<evidence type="ECO:0000313" key="3">
    <source>
        <dbReference type="Proteomes" id="UP000579812"/>
    </source>
</evidence>
<sequence length="164" mass="17994">MIKRLIISESRRLVMRVKQTHRFLSTLDYSFTFRHKGMHWTKSACLIELSASMKSLAVYKVTEREGMEGSGRYGLAELVPPSGIVSLSFRAERSQAERPGFWPEGVAGCIPWFYISSTPTGPGGPAPPPPPPPPPPSPRAPALPSPLSLCEYPSNLDRSCSVIV</sequence>
<name>A0A7J6C9F8_9TELE</name>
<feature type="region of interest" description="Disordered" evidence="1">
    <location>
        <begin position="120"/>
        <end position="146"/>
    </location>
</feature>
<protein>
    <submittedName>
        <fullName evidence="2">Uncharacterized protein</fullName>
    </submittedName>
</protein>
<feature type="compositionally biased region" description="Pro residues" evidence="1">
    <location>
        <begin position="122"/>
        <end position="144"/>
    </location>
</feature>
<dbReference type="EMBL" id="JAAMOB010000016">
    <property type="protein sequence ID" value="KAF4103691.1"/>
    <property type="molecule type" value="Genomic_DNA"/>
</dbReference>
<comment type="caution">
    <text evidence="2">The sequence shown here is derived from an EMBL/GenBank/DDBJ whole genome shotgun (WGS) entry which is preliminary data.</text>
</comment>
<proteinExistence type="predicted"/>
<reference evidence="2 3" key="1">
    <citation type="submission" date="2020-04" db="EMBL/GenBank/DDBJ databases">
        <title>Chromosome-level genome assembly of a cyprinid fish Onychostoma macrolepis by integration of Nanopore Sequencing, Bionano and Hi-C technology.</title>
        <authorList>
            <person name="Wang D."/>
        </authorList>
    </citation>
    <scope>NUCLEOTIDE SEQUENCE [LARGE SCALE GENOMIC DNA]</scope>
    <source>
        <strain evidence="2">SWU-2019</strain>
        <tissue evidence="2">Muscle</tissue>
    </source>
</reference>
<evidence type="ECO:0000313" key="2">
    <source>
        <dbReference type="EMBL" id="KAF4103691.1"/>
    </source>
</evidence>
<gene>
    <name evidence="2" type="ORF">G5714_016574</name>
</gene>
<dbReference type="AlphaFoldDB" id="A0A7J6C9F8"/>
<accession>A0A7J6C9F8</accession>